<proteinExistence type="predicted"/>
<sequence length="62" mass="6952">MFNANNNTNFLTSIDNPFRSDGENPNDLLNDNTNMSTISLSSIEQLVGINFPGLMMFFCFVL</sequence>
<protein>
    <submittedName>
        <fullName evidence="2">Uncharacterized protein</fullName>
    </submittedName>
</protein>
<organism evidence="2 3">
    <name type="scientific">Rotaria magnacalcarata</name>
    <dbReference type="NCBI Taxonomy" id="392030"/>
    <lineage>
        <taxon>Eukaryota</taxon>
        <taxon>Metazoa</taxon>
        <taxon>Spiralia</taxon>
        <taxon>Gnathifera</taxon>
        <taxon>Rotifera</taxon>
        <taxon>Eurotatoria</taxon>
        <taxon>Bdelloidea</taxon>
        <taxon>Philodinida</taxon>
        <taxon>Philodinidae</taxon>
        <taxon>Rotaria</taxon>
    </lineage>
</organism>
<feature type="non-terminal residue" evidence="2">
    <location>
        <position position="1"/>
    </location>
</feature>
<evidence type="ECO:0000313" key="2">
    <source>
        <dbReference type="EMBL" id="CAF4753222.1"/>
    </source>
</evidence>
<reference evidence="2" key="1">
    <citation type="submission" date="2021-02" db="EMBL/GenBank/DDBJ databases">
        <authorList>
            <person name="Nowell W R."/>
        </authorList>
    </citation>
    <scope>NUCLEOTIDE SEQUENCE</scope>
</reference>
<feature type="region of interest" description="Disordered" evidence="1">
    <location>
        <begin position="1"/>
        <end position="31"/>
    </location>
</feature>
<dbReference type="AlphaFoldDB" id="A0A8S3AU59"/>
<dbReference type="EMBL" id="CAJOBH010130169">
    <property type="protein sequence ID" value="CAF4753222.1"/>
    <property type="molecule type" value="Genomic_DNA"/>
</dbReference>
<feature type="compositionally biased region" description="Polar residues" evidence="1">
    <location>
        <begin position="1"/>
        <end position="15"/>
    </location>
</feature>
<evidence type="ECO:0000313" key="3">
    <source>
        <dbReference type="Proteomes" id="UP000681967"/>
    </source>
</evidence>
<comment type="caution">
    <text evidence="2">The sequence shown here is derived from an EMBL/GenBank/DDBJ whole genome shotgun (WGS) entry which is preliminary data.</text>
</comment>
<name>A0A8S3AU59_9BILA</name>
<accession>A0A8S3AU59</accession>
<gene>
    <name evidence="2" type="ORF">BYL167_LOCUS46183</name>
</gene>
<dbReference type="Proteomes" id="UP000681967">
    <property type="component" value="Unassembled WGS sequence"/>
</dbReference>
<evidence type="ECO:0000256" key="1">
    <source>
        <dbReference type="SAM" id="MobiDB-lite"/>
    </source>
</evidence>